<name>K2PSK3_9FLAO</name>
<dbReference type="InterPro" id="IPR043760">
    <property type="entry name" value="PycTM_dom"/>
</dbReference>
<evidence type="ECO:0000259" key="9">
    <source>
        <dbReference type="SMART" id="SM00471"/>
    </source>
</evidence>
<keyword evidence="2" id="KW-1003">Cell membrane</keyword>
<dbReference type="GO" id="GO:0051607">
    <property type="term" value="P:defense response to virus"/>
    <property type="evidence" value="ECO:0007669"/>
    <property type="project" value="UniProtKB-KW"/>
</dbReference>
<keyword evidence="11" id="KW-1185">Reference proteome</keyword>
<dbReference type="GO" id="GO:0005886">
    <property type="term" value="C:plasma membrane"/>
    <property type="evidence" value="ECO:0007669"/>
    <property type="project" value="UniProtKB-SubCell"/>
</dbReference>
<reference evidence="10 11" key="1">
    <citation type="journal article" date="2012" name="J. Bacteriol.">
        <title>Genome Sequence of Galbibacter marinum Type Strain ck-I2-15.</title>
        <authorList>
            <person name="Lai Q."/>
            <person name="Li C."/>
            <person name="Shao Z."/>
        </authorList>
    </citation>
    <scope>NUCLEOTIDE SEQUENCE [LARGE SCALE GENOMIC DNA]</scope>
    <source>
        <strain evidence="11">ck-I2-15</strain>
    </source>
</reference>
<dbReference type="Pfam" id="PF18967">
    <property type="entry name" value="PycTM"/>
    <property type="match status" value="1"/>
</dbReference>
<keyword evidence="7 8" id="KW-0472">Membrane</keyword>
<comment type="caution">
    <text evidence="10">The sequence shown here is derived from an EMBL/GenBank/DDBJ whole genome shotgun (WGS) entry which is preliminary data.</text>
</comment>
<dbReference type="Proteomes" id="UP000007364">
    <property type="component" value="Unassembled WGS sequence"/>
</dbReference>
<dbReference type="eggNOG" id="COG4339">
    <property type="taxonomic scope" value="Bacteria"/>
</dbReference>
<dbReference type="PATRIC" id="fig|555500.3.peg.1299"/>
<proteinExistence type="predicted"/>
<evidence type="ECO:0000256" key="1">
    <source>
        <dbReference type="ARBA" id="ARBA00004236"/>
    </source>
</evidence>
<evidence type="ECO:0000256" key="2">
    <source>
        <dbReference type="ARBA" id="ARBA00022475"/>
    </source>
</evidence>
<evidence type="ECO:0000256" key="5">
    <source>
        <dbReference type="ARBA" id="ARBA00022989"/>
    </source>
</evidence>
<evidence type="ECO:0000256" key="3">
    <source>
        <dbReference type="ARBA" id="ARBA00022692"/>
    </source>
</evidence>
<organism evidence="10 11">
    <name type="scientific">Galbibacter marinus</name>
    <dbReference type="NCBI Taxonomy" id="555500"/>
    <lineage>
        <taxon>Bacteria</taxon>
        <taxon>Pseudomonadati</taxon>
        <taxon>Bacteroidota</taxon>
        <taxon>Flavobacteriia</taxon>
        <taxon>Flavobacteriales</taxon>
        <taxon>Flavobacteriaceae</taxon>
        <taxon>Galbibacter</taxon>
    </lineage>
</organism>
<feature type="transmembrane region" description="Helical" evidence="8">
    <location>
        <begin position="247"/>
        <end position="266"/>
    </location>
</feature>
<dbReference type="Pfam" id="PF01966">
    <property type="entry name" value="HD"/>
    <property type="match status" value="1"/>
</dbReference>
<protein>
    <recommendedName>
        <fullName evidence="9">HD/PDEase domain-containing protein</fullName>
    </recommendedName>
</protein>
<keyword evidence="5 8" id="KW-1133">Transmembrane helix</keyword>
<evidence type="ECO:0000256" key="6">
    <source>
        <dbReference type="ARBA" id="ARBA00023118"/>
    </source>
</evidence>
<dbReference type="CDD" id="cd00077">
    <property type="entry name" value="HDc"/>
    <property type="match status" value="1"/>
</dbReference>
<keyword evidence="4" id="KW-0547">Nucleotide-binding</keyword>
<feature type="domain" description="HD/PDEase" evidence="9">
    <location>
        <begin position="40"/>
        <end position="154"/>
    </location>
</feature>
<dbReference type="SMART" id="SM00471">
    <property type="entry name" value="HDc"/>
    <property type="match status" value="1"/>
</dbReference>
<gene>
    <name evidence="10" type="ORF">I215_06282</name>
</gene>
<dbReference type="Gene3D" id="1.10.3210.10">
    <property type="entry name" value="Hypothetical protein af1432"/>
    <property type="match status" value="1"/>
</dbReference>
<evidence type="ECO:0000256" key="4">
    <source>
        <dbReference type="ARBA" id="ARBA00022741"/>
    </source>
</evidence>
<dbReference type="EMBL" id="AMSG01000006">
    <property type="protein sequence ID" value="EKF55545.1"/>
    <property type="molecule type" value="Genomic_DNA"/>
</dbReference>
<evidence type="ECO:0000313" key="10">
    <source>
        <dbReference type="EMBL" id="EKF55545.1"/>
    </source>
</evidence>
<dbReference type="SUPFAM" id="SSF109604">
    <property type="entry name" value="HD-domain/PDEase-like"/>
    <property type="match status" value="1"/>
</dbReference>
<feature type="transmembrane region" description="Helical" evidence="8">
    <location>
        <begin position="372"/>
        <end position="394"/>
    </location>
</feature>
<dbReference type="InterPro" id="IPR003607">
    <property type="entry name" value="HD/PDEase_dom"/>
</dbReference>
<dbReference type="GO" id="GO:0000166">
    <property type="term" value="F:nucleotide binding"/>
    <property type="evidence" value="ECO:0007669"/>
    <property type="project" value="UniProtKB-KW"/>
</dbReference>
<keyword evidence="3 8" id="KW-0812">Transmembrane</keyword>
<dbReference type="STRING" id="555500.I215_06282"/>
<evidence type="ECO:0000313" key="11">
    <source>
        <dbReference type="Proteomes" id="UP000007364"/>
    </source>
</evidence>
<sequence>MFNFVILYEISTYALPQVMIIDKVSEYAKNLLTTKLDKNYLYHNLIHTERVVNAAKTICEALEVSPSEQEIIIIAAWLHDLGYTKGNEVHEETSCQITKNFLTQQNYDVEKIDAVIQVIMATKMDHKPTNLMEEIIKDADSYHFSDENFSKISELLQQELQLLGIAEYTTEQWREKNIEVLNNKHQYYTSFARENWGLGKLNNINELIRKTQKAKNKQENPDRGVQTLFRVSLRNHIQLSAIADTKANILLSINAIIISLALSNLIPKLDSPSNQHLIIPTLVLVVFSVVSVIFAVLSTKPNLSSGKFTREDLDNRNVNLLFFGNFHKMKYEEYEDAVMEMIQERDYIYESMTKDLHSLGTVLAKKYRLLRITYYVFLFGLIISVLTFGLSFGLI</sequence>
<comment type="subcellular location">
    <subcellularLocation>
        <location evidence="1">Cell membrane</location>
    </subcellularLocation>
</comment>
<evidence type="ECO:0000256" key="8">
    <source>
        <dbReference type="SAM" id="Phobius"/>
    </source>
</evidence>
<dbReference type="InterPro" id="IPR006674">
    <property type="entry name" value="HD_domain"/>
</dbReference>
<accession>K2PSK3</accession>
<feature type="transmembrane region" description="Helical" evidence="8">
    <location>
        <begin position="278"/>
        <end position="297"/>
    </location>
</feature>
<keyword evidence="6" id="KW-0051">Antiviral defense</keyword>
<dbReference type="AlphaFoldDB" id="K2PSK3"/>
<evidence type="ECO:0000256" key="7">
    <source>
        <dbReference type="ARBA" id="ARBA00023136"/>
    </source>
</evidence>